<keyword evidence="1" id="KW-0812">Transmembrane</keyword>
<proteinExistence type="predicted"/>
<keyword evidence="1" id="KW-0472">Membrane</keyword>
<protein>
    <submittedName>
        <fullName evidence="2">Uncharacterized protein</fullName>
    </submittedName>
</protein>
<dbReference type="EMBL" id="JAAFGS010000002">
    <property type="protein sequence ID" value="NGZ75048.1"/>
    <property type="molecule type" value="Genomic_DNA"/>
</dbReference>
<accession>A0ABX0F612</accession>
<comment type="caution">
    <text evidence="2">The sequence shown here is derived from an EMBL/GenBank/DDBJ whole genome shotgun (WGS) entry which is preliminary data.</text>
</comment>
<gene>
    <name evidence="2" type="ORF">GYN08_06945</name>
</gene>
<feature type="transmembrane region" description="Helical" evidence="1">
    <location>
        <begin position="27"/>
        <end position="46"/>
    </location>
</feature>
<feature type="transmembrane region" description="Helical" evidence="1">
    <location>
        <begin position="98"/>
        <end position="117"/>
    </location>
</feature>
<evidence type="ECO:0000313" key="3">
    <source>
        <dbReference type="Proteomes" id="UP000800303"/>
    </source>
</evidence>
<keyword evidence="3" id="KW-1185">Reference proteome</keyword>
<dbReference type="Proteomes" id="UP000800303">
    <property type="component" value="Unassembled WGS sequence"/>
</dbReference>
<sequence>MHNPSHNPSAADYYSGKTPWIRDKKRFRRAMILTAVLTLLSIRYPGTRPLYEETLLALHIPLSIPLPGGGNFNYSGLIFLGFGLRALFLIWDSLNRHRILFCLALLWLLPMLSKAALTGYQMLVPSGVYALAVDQDQSNCTYQFEDGKVAGQCSILVKNNSGSEVTIQPRARIDYGSADGQQGADVSFDPIVLPPRQARYVGPEFSAELAGEERGTTGSGFAHLGSGFILTLDDGKRARTWSD</sequence>
<evidence type="ECO:0000256" key="1">
    <source>
        <dbReference type="SAM" id="Phobius"/>
    </source>
</evidence>
<feature type="transmembrane region" description="Helical" evidence="1">
    <location>
        <begin position="72"/>
        <end position="91"/>
    </location>
</feature>
<evidence type="ECO:0000313" key="2">
    <source>
        <dbReference type="EMBL" id="NGZ75048.1"/>
    </source>
</evidence>
<dbReference type="RefSeq" id="WP_166273426.1">
    <property type="nucleotide sequence ID" value="NZ_JAAFGS010000002.1"/>
</dbReference>
<reference evidence="2 3" key="1">
    <citation type="submission" date="2020-01" db="EMBL/GenBank/DDBJ databases">
        <title>Polyphasic characterisation and genomic insights into a novel alkali tolerant bacterium VR-M41.</title>
        <authorList>
            <person name="Vemuluri V.R."/>
        </authorList>
    </citation>
    <scope>NUCLEOTIDE SEQUENCE [LARGE SCALE GENOMIC DNA]</scope>
    <source>
        <strain evidence="2 3">VR-M41</strain>
    </source>
</reference>
<organism evidence="2 3">
    <name type="scientific">Saccharibacillus alkalitolerans</name>
    <dbReference type="NCBI Taxonomy" id="2705290"/>
    <lineage>
        <taxon>Bacteria</taxon>
        <taxon>Bacillati</taxon>
        <taxon>Bacillota</taxon>
        <taxon>Bacilli</taxon>
        <taxon>Bacillales</taxon>
        <taxon>Paenibacillaceae</taxon>
        <taxon>Saccharibacillus</taxon>
    </lineage>
</organism>
<name>A0ABX0F612_9BACL</name>
<keyword evidence="1" id="KW-1133">Transmembrane helix</keyword>